<protein>
    <recommendedName>
        <fullName evidence="3">Armadillo repeat-containing domain-containing protein</fullName>
    </recommendedName>
</protein>
<dbReference type="PANTHER" id="PTHR23315">
    <property type="entry name" value="U BOX DOMAIN-CONTAINING"/>
    <property type="match status" value="1"/>
</dbReference>
<dbReference type="InterPro" id="IPR016024">
    <property type="entry name" value="ARM-type_fold"/>
</dbReference>
<dbReference type="InterPro" id="IPR000225">
    <property type="entry name" value="Armadillo"/>
</dbReference>
<evidence type="ECO:0000313" key="2">
    <source>
        <dbReference type="Proteomes" id="UP000481153"/>
    </source>
</evidence>
<sequence length="639" mass="70507">MAVATSTVKISASIEVDIRPDANIMAITQQRLRSLTKSGAFQPDIDFDGLRPLVDIAYWSTFGEVRRDAASAFATLSKNAGNLEILAQAGGLGAALAFLHGAKESMDLAILRDAADTLAQLTQLPSVQLKLLQAPQGIQTVFALVHISDCQLKRSAIEILLNVVQFPDAAVSVATMGGFRVVLHLLRGMTTKKDKRLKQKAAQLLKLLSEPDRNKETLVEESDLVQMFAGLFQDPYLDTDGVFRKELFEALLFLSMDCRVARIFVQMHVVPSLLSLVSDDLPAQSIFLVFSILEAFASDPKNRLELIQDDVLPTILAFHSATVDICVKSLAILNHFVALTTPQRQPLIDLGVVEIVSSEKLYAHTTDKRVKKLSVSLLTALTAVDSPQAVPRTEMAVDHLHHVQLVSRGILPMLFELMNDSDHACRVDVVTALWHLCESDCTRIMMCKKLVLEALFALSIQHDAALREKIAKVLADFATKPDNANKLMDARILLFLVKCIAPSCRHDVLRYEAVRALVGLSSAKIKEVRDRLVQNGVVGFLLRISNLQDPKMGVVAATAKLAEVAMSNLRHDVAALRIQGLMRNWLMKKDGAVRPDEPTSKLSPRKKRFQHVAIRAAKVLAPKHDASTEAIQNRFLSNW</sequence>
<keyword evidence="2" id="KW-1185">Reference proteome</keyword>
<dbReference type="Proteomes" id="UP000481153">
    <property type="component" value="Unassembled WGS sequence"/>
</dbReference>
<dbReference type="SUPFAM" id="SSF48371">
    <property type="entry name" value="ARM repeat"/>
    <property type="match status" value="2"/>
</dbReference>
<dbReference type="Gene3D" id="1.25.10.10">
    <property type="entry name" value="Leucine-rich Repeat Variant"/>
    <property type="match status" value="2"/>
</dbReference>
<dbReference type="VEuPathDB" id="FungiDB:AeMF1_015582"/>
<proteinExistence type="predicted"/>
<dbReference type="InterPro" id="IPR011989">
    <property type="entry name" value="ARM-like"/>
</dbReference>
<dbReference type="EMBL" id="VJMJ01000083">
    <property type="protein sequence ID" value="KAF0737654.1"/>
    <property type="molecule type" value="Genomic_DNA"/>
</dbReference>
<name>A0A6G0XCF6_9STRA</name>
<dbReference type="PANTHER" id="PTHR23315:SF111">
    <property type="entry name" value="U-BOX DOMAIN-CONTAINING PROTEIN 14"/>
    <property type="match status" value="1"/>
</dbReference>
<dbReference type="AlphaFoldDB" id="A0A6G0XCF6"/>
<evidence type="ECO:0000313" key="1">
    <source>
        <dbReference type="EMBL" id="KAF0737654.1"/>
    </source>
</evidence>
<accession>A0A6G0XCF6</accession>
<dbReference type="SMART" id="SM00185">
    <property type="entry name" value="ARM"/>
    <property type="match status" value="4"/>
</dbReference>
<organism evidence="1 2">
    <name type="scientific">Aphanomyces euteiches</name>
    <dbReference type="NCBI Taxonomy" id="100861"/>
    <lineage>
        <taxon>Eukaryota</taxon>
        <taxon>Sar</taxon>
        <taxon>Stramenopiles</taxon>
        <taxon>Oomycota</taxon>
        <taxon>Saprolegniomycetes</taxon>
        <taxon>Saprolegniales</taxon>
        <taxon>Verrucalvaceae</taxon>
        <taxon>Aphanomyces</taxon>
    </lineage>
</organism>
<comment type="caution">
    <text evidence="1">The sequence shown here is derived from an EMBL/GenBank/DDBJ whole genome shotgun (WGS) entry which is preliminary data.</text>
</comment>
<reference evidence="1 2" key="1">
    <citation type="submission" date="2019-07" db="EMBL/GenBank/DDBJ databases">
        <title>Genomics analysis of Aphanomyces spp. identifies a new class of oomycete effector associated with host adaptation.</title>
        <authorList>
            <person name="Gaulin E."/>
        </authorList>
    </citation>
    <scope>NUCLEOTIDE SEQUENCE [LARGE SCALE GENOMIC DNA]</scope>
    <source>
        <strain evidence="1 2">ATCC 201684</strain>
    </source>
</reference>
<gene>
    <name evidence="1" type="ORF">Ae201684_006321</name>
</gene>
<evidence type="ECO:0008006" key="3">
    <source>
        <dbReference type="Google" id="ProtNLM"/>
    </source>
</evidence>